<dbReference type="RefSeq" id="WP_137615507.1">
    <property type="nucleotide sequence ID" value="NZ_BJDI01000003.1"/>
</dbReference>
<dbReference type="InterPro" id="IPR029132">
    <property type="entry name" value="CBAH/NAAA_C"/>
</dbReference>
<dbReference type="Proteomes" id="UP001596171">
    <property type="component" value="Unassembled WGS sequence"/>
</dbReference>
<accession>A0ABW1SKK1</accession>
<evidence type="ECO:0000313" key="5">
    <source>
        <dbReference type="Proteomes" id="UP001596171"/>
    </source>
</evidence>
<evidence type="ECO:0000259" key="3">
    <source>
        <dbReference type="Pfam" id="PF02275"/>
    </source>
</evidence>
<dbReference type="PANTHER" id="PTHR35527">
    <property type="entry name" value="CHOLOYLGLYCINE HYDROLASE"/>
    <property type="match status" value="1"/>
</dbReference>
<gene>
    <name evidence="4" type="ORF">ACFP1L_09480</name>
</gene>
<keyword evidence="5" id="KW-1185">Reference proteome</keyword>
<feature type="domain" description="Choloylglycine hydrolase/NAAA C-terminal" evidence="3">
    <location>
        <begin position="2"/>
        <end position="303"/>
    </location>
</feature>
<name>A0ABW1SKK1_9LACO</name>
<dbReference type="GO" id="GO:0016787">
    <property type="term" value="F:hydrolase activity"/>
    <property type="evidence" value="ECO:0007669"/>
    <property type="project" value="UniProtKB-KW"/>
</dbReference>
<dbReference type="Pfam" id="PF02275">
    <property type="entry name" value="CBAH"/>
    <property type="match status" value="1"/>
</dbReference>
<evidence type="ECO:0000256" key="2">
    <source>
        <dbReference type="ARBA" id="ARBA00022801"/>
    </source>
</evidence>
<dbReference type="EMBL" id="JBHSSE010000018">
    <property type="protein sequence ID" value="MFC6202097.1"/>
    <property type="molecule type" value="Genomic_DNA"/>
</dbReference>
<protein>
    <submittedName>
        <fullName evidence="4">Linear amide C-N hydrolase</fullName>
    </submittedName>
</protein>
<evidence type="ECO:0000313" key="4">
    <source>
        <dbReference type="EMBL" id="MFC6202097.1"/>
    </source>
</evidence>
<evidence type="ECO:0000256" key="1">
    <source>
        <dbReference type="ARBA" id="ARBA00006625"/>
    </source>
</evidence>
<dbReference type="PANTHER" id="PTHR35527:SF2">
    <property type="entry name" value="HYDROLASE"/>
    <property type="match status" value="1"/>
</dbReference>
<proteinExistence type="inferred from homology"/>
<keyword evidence="2 4" id="KW-0378">Hydrolase</keyword>
<sequence length="317" mass="36121">MCTSLTYTNRTDQHFFARTMDFPTTTPWRPSFLPRQQHWTTGLNDERVTQQAILGGGRLPIGIDNFLMADGINESGISCAELYLPHAVHYEPAAQAGQLNLTPQDFINWVLGEHTSLDAVSHDLPRVRLVNQTWHDEPYVYPFHWVLSDQTGQTLVIEPTGGPLTAQVNPSGVLTNTPVLEKHFENLNRLLGVNGATINVDTKKAAQHWLQSAQPLPTGSIPTNRFNHMAIRRLGTPKLSTEQTIPTLFTWLNEVRLPYDPAKRHQISHNYTHYRSVIDLDRHQYYFRPRTTERLQVIPLTTEMAQQWQTPVVFSAD</sequence>
<comment type="similarity">
    <text evidence="1">Belongs to the peptidase C59 family.</text>
</comment>
<dbReference type="InterPro" id="IPR052193">
    <property type="entry name" value="Peptidase_C59"/>
</dbReference>
<dbReference type="Gene3D" id="3.60.60.10">
    <property type="entry name" value="Penicillin V Acylase, Chain A"/>
    <property type="match status" value="1"/>
</dbReference>
<comment type="caution">
    <text evidence="4">The sequence shown here is derived from an EMBL/GenBank/DDBJ whole genome shotgun (WGS) entry which is preliminary data.</text>
</comment>
<dbReference type="InterPro" id="IPR029055">
    <property type="entry name" value="Ntn_hydrolases_N"/>
</dbReference>
<organism evidence="4 5">
    <name type="scientific">Lactiplantibacillus nangangensis</name>
    <dbReference type="NCBI Taxonomy" id="2559917"/>
    <lineage>
        <taxon>Bacteria</taxon>
        <taxon>Bacillati</taxon>
        <taxon>Bacillota</taxon>
        <taxon>Bacilli</taxon>
        <taxon>Lactobacillales</taxon>
        <taxon>Lactobacillaceae</taxon>
        <taxon>Lactiplantibacillus</taxon>
    </lineage>
</organism>
<dbReference type="SUPFAM" id="SSF56235">
    <property type="entry name" value="N-terminal nucleophile aminohydrolases (Ntn hydrolases)"/>
    <property type="match status" value="1"/>
</dbReference>
<reference evidence="5" key="1">
    <citation type="journal article" date="2019" name="Int. J. Syst. Evol. Microbiol.">
        <title>The Global Catalogue of Microorganisms (GCM) 10K type strain sequencing project: providing services to taxonomists for standard genome sequencing and annotation.</title>
        <authorList>
            <consortium name="The Broad Institute Genomics Platform"/>
            <consortium name="The Broad Institute Genome Sequencing Center for Infectious Disease"/>
            <person name="Wu L."/>
            <person name="Ma J."/>
        </authorList>
    </citation>
    <scope>NUCLEOTIDE SEQUENCE [LARGE SCALE GENOMIC DNA]</scope>
    <source>
        <strain evidence="5">CCM 8930</strain>
    </source>
</reference>